<feature type="domain" description="DUF6533" evidence="2">
    <location>
        <begin position="44"/>
        <end position="68"/>
    </location>
</feature>
<feature type="non-terminal residue" evidence="3">
    <location>
        <position position="153"/>
    </location>
</feature>
<evidence type="ECO:0000313" key="4">
    <source>
        <dbReference type="Proteomes" id="UP000053558"/>
    </source>
</evidence>
<dbReference type="GeneID" id="19205755"/>
<sequence length="153" mass="17404">MQLTEGSSVSHHLIRIRRGSVVRGVGSFVRPALWRATDIVPHLREHEYIWKGRLTWVKFLYLTARYGTAAQSLLGTILFFNVGLSTELCRYLFNLYAWMSPLQAFPITIIMALRTHALYSFSSRRASTFVNVICAISCLTHAVAYLLISLTTH</sequence>
<dbReference type="AlphaFoldDB" id="A0A5M3MGJ9"/>
<keyword evidence="1" id="KW-0812">Transmembrane</keyword>
<protein>
    <recommendedName>
        <fullName evidence="2">DUF6533 domain-containing protein</fullName>
    </recommendedName>
</protein>
<organism evidence="3 4">
    <name type="scientific">Coniophora puteana (strain RWD-64-598)</name>
    <name type="common">Brown rot fungus</name>
    <dbReference type="NCBI Taxonomy" id="741705"/>
    <lineage>
        <taxon>Eukaryota</taxon>
        <taxon>Fungi</taxon>
        <taxon>Dikarya</taxon>
        <taxon>Basidiomycota</taxon>
        <taxon>Agaricomycotina</taxon>
        <taxon>Agaricomycetes</taxon>
        <taxon>Agaricomycetidae</taxon>
        <taxon>Boletales</taxon>
        <taxon>Coniophorineae</taxon>
        <taxon>Coniophoraceae</taxon>
        <taxon>Coniophora</taxon>
    </lineage>
</organism>
<evidence type="ECO:0000313" key="3">
    <source>
        <dbReference type="EMBL" id="EIW78359.1"/>
    </source>
</evidence>
<evidence type="ECO:0000259" key="2">
    <source>
        <dbReference type="Pfam" id="PF20151"/>
    </source>
</evidence>
<gene>
    <name evidence="3" type="ORF">CONPUDRAFT_167382</name>
</gene>
<accession>A0A5M3MGJ9</accession>
<feature type="transmembrane region" description="Helical" evidence="1">
    <location>
        <begin position="126"/>
        <end position="148"/>
    </location>
</feature>
<dbReference type="Proteomes" id="UP000053558">
    <property type="component" value="Unassembled WGS sequence"/>
</dbReference>
<keyword evidence="1" id="KW-1133">Transmembrane helix</keyword>
<keyword evidence="1" id="KW-0472">Membrane</keyword>
<reference evidence="4" key="1">
    <citation type="journal article" date="2012" name="Science">
        <title>The Paleozoic origin of enzymatic lignin decomposition reconstructed from 31 fungal genomes.</title>
        <authorList>
            <person name="Floudas D."/>
            <person name="Binder M."/>
            <person name="Riley R."/>
            <person name="Barry K."/>
            <person name="Blanchette R.A."/>
            <person name="Henrissat B."/>
            <person name="Martinez A.T."/>
            <person name="Otillar R."/>
            <person name="Spatafora J.W."/>
            <person name="Yadav J.S."/>
            <person name="Aerts A."/>
            <person name="Benoit I."/>
            <person name="Boyd A."/>
            <person name="Carlson A."/>
            <person name="Copeland A."/>
            <person name="Coutinho P.M."/>
            <person name="de Vries R.P."/>
            <person name="Ferreira P."/>
            <person name="Findley K."/>
            <person name="Foster B."/>
            <person name="Gaskell J."/>
            <person name="Glotzer D."/>
            <person name="Gorecki P."/>
            <person name="Heitman J."/>
            <person name="Hesse C."/>
            <person name="Hori C."/>
            <person name="Igarashi K."/>
            <person name="Jurgens J.A."/>
            <person name="Kallen N."/>
            <person name="Kersten P."/>
            <person name="Kohler A."/>
            <person name="Kuees U."/>
            <person name="Kumar T.K.A."/>
            <person name="Kuo A."/>
            <person name="LaButti K."/>
            <person name="Larrondo L.F."/>
            <person name="Lindquist E."/>
            <person name="Ling A."/>
            <person name="Lombard V."/>
            <person name="Lucas S."/>
            <person name="Lundell T."/>
            <person name="Martin R."/>
            <person name="McLaughlin D.J."/>
            <person name="Morgenstern I."/>
            <person name="Morin E."/>
            <person name="Murat C."/>
            <person name="Nagy L.G."/>
            <person name="Nolan M."/>
            <person name="Ohm R.A."/>
            <person name="Patyshakuliyeva A."/>
            <person name="Rokas A."/>
            <person name="Ruiz-Duenas F.J."/>
            <person name="Sabat G."/>
            <person name="Salamov A."/>
            <person name="Samejima M."/>
            <person name="Schmutz J."/>
            <person name="Slot J.C."/>
            <person name="St John F."/>
            <person name="Stenlid J."/>
            <person name="Sun H."/>
            <person name="Sun S."/>
            <person name="Syed K."/>
            <person name="Tsang A."/>
            <person name="Wiebenga A."/>
            <person name="Young D."/>
            <person name="Pisabarro A."/>
            <person name="Eastwood D.C."/>
            <person name="Martin F."/>
            <person name="Cullen D."/>
            <person name="Grigoriev I.V."/>
            <person name="Hibbett D.S."/>
        </authorList>
    </citation>
    <scope>NUCLEOTIDE SEQUENCE [LARGE SCALE GENOMIC DNA]</scope>
    <source>
        <strain evidence="4">RWD-64-598 SS2</strain>
    </source>
</reference>
<dbReference type="RefSeq" id="XP_007771408.1">
    <property type="nucleotide sequence ID" value="XM_007773218.1"/>
</dbReference>
<dbReference type="KEGG" id="cput:CONPUDRAFT_167382"/>
<dbReference type="EMBL" id="JH711582">
    <property type="protein sequence ID" value="EIW78359.1"/>
    <property type="molecule type" value="Genomic_DNA"/>
</dbReference>
<dbReference type="Pfam" id="PF20151">
    <property type="entry name" value="DUF6533"/>
    <property type="match status" value="1"/>
</dbReference>
<dbReference type="InterPro" id="IPR045340">
    <property type="entry name" value="DUF6533"/>
</dbReference>
<evidence type="ECO:0000256" key="1">
    <source>
        <dbReference type="SAM" id="Phobius"/>
    </source>
</evidence>
<feature type="transmembrane region" description="Helical" evidence="1">
    <location>
        <begin position="59"/>
        <end position="83"/>
    </location>
</feature>
<feature type="transmembrane region" description="Helical" evidence="1">
    <location>
        <begin position="95"/>
        <end position="114"/>
    </location>
</feature>
<name>A0A5M3MGJ9_CONPW</name>
<keyword evidence="4" id="KW-1185">Reference proteome</keyword>
<comment type="caution">
    <text evidence="3">The sequence shown here is derived from an EMBL/GenBank/DDBJ whole genome shotgun (WGS) entry which is preliminary data.</text>
</comment>
<proteinExistence type="predicted"/>